<evidence type="ECO:0000313" key="12">
    <source>
        <dbReference type="Proteomes" id="UP000070133"/>
    </source>
</evidence>
<dbReference type="EC" id="3.2.1.101" evidence="3 8"/>
<accession>A0A139HRW2</accession>
<comment type="caution">
    <text evidence="11">The sequence shown here is derived from an EMBL/GenBank/DDBJ whole genome shotgun (WGS) entry which is preliminary data.</text>
</comment>
<evidence type="ECO:0000256" key="10">
    <source>
        <dbReference type="SAM" id="SignalP"/>
    </source>
</evidence>
<dbReference type="Gene3D" id="1.50.10.20">
    <property type="match status" value="1"/>
</dbReference>
<comment type="similarity">
    <text evidence="2 8">Belongs to the glycosyl hydrolase 76 family.</text>
</comment>
<organism evidence="11 12">
    <name type="scientific">Pseudocercospora eumusae</name>
    <dbReference type="NCBI Taxonomy" id="321146"/>
    <lineage>
        <taxon>Eukaryota</taxon>
        <taxon>Fungi</taxon>
        <taxon>Dikarya</taxon>
        <taxon>Ascomycota</taxon>
        <taxon>Pezizomycotina</taxon>
        <taxon>Dothideomycetes</taxon>
        <taxon>Dothideomycetidae</taxon>
        <taxon>Mycosphaerellales</taxon>
        <taxon>Mycosphaerellaceae</taxon>
        <taxon>Pseudocercospora</taxon>
    </lineage>
</organism>
<keyword evidence="5 8" id="KW-0378">Hydrolase</keyword>
<evidence type="ECO:0000256" key="6">
    <source>
        <dbReference type="ARBA" id="ARBA00023180"/>
    </source>
</evidence>
<dbReference type="OrthoDB" id="9984024at2759"/>
<dbReference type="GO" id="GO:0016052">
    <property type="term" value="P:carbohydrate catabolic process"/>
    <property type="evidence" value="ECO:0007669"/>
    <property type="project" value="InterPro"/>
</dbReference>
<dbReference type="STRING" id="321146.A0A139HRW2"/>
<dbReference type="PANTHER" id="PTHR12145:SF36">
    <property type="entry name" value="MANNAN ENDO-1,6-ALPHA-MANNOSIDASE DCW1"/>
    <property type="match status" value="1"/>
</dbReference>
<sequence>MRVSSVTTLLGLMASASIARAQDSAQLYNPEHVRTSTRSLVDSILRTYYGNRTTPLPGFIPGLFPEPYYWWESGLAFDSLINYWAYSEDDTIEDLVRQAMVFQVGPDLNYMPPNQSKSLGNDDQSTWALAAMTAAEFGFPEPVSINATWAQLAMNVFDSQVARWDEESCGGGLKWQIFTFNNGYNYKNSLTQANFAQLGARLARYTGNTTYLDWAQLAIEWSFNIGLVDAGRSGIYDGTDDTTNCSEVNHIQWTINAGQFLNAFAYACNGTSSCTRWFSSVGQVALAELSVFTKEYVLYEVACAPNNNCNVDQLAFRAPLARALGNVRDMVNTTVVTLNGTSSTSTNQTDYISTIIHASAQGAVQQCAAATNNSQTMVRCGSNWSSNKWDGTQGLGQDLSALEIMLAAIPRKQLKTMNSTVNGNGTSTSGNGSGTGTGDGPASSSPAGANDAGRVLTPSFVASLMAVCIGAVLFATV</sequence>
<feature type="signal peptide" evidence="10">
    <location>
        <begin position="1"/>
        <end position="21"/>
    </location>
</feature>
<dbReference type="AlphaFoldDB" id="A0A139HRW2"/>
<dbReference type="InterPro" id="IPR005198">
    <property type="entry name" value="Glyco_hydro_76"/>
</dbReference>
<name>A0A139HRW2_9PEZI</name>
<evidence type="ECO:0000256" key="3">
    <source>
        <dbReference type="ARBA" id="ARBA00012350"/>
    </source>
</evidence>
<dbReference type="PANTHER" id="PTHR12145">
    <property type="entry name" value="MANNAN ENDO-1,6-ALPHA-MANNOSIDASE DCW1"/>
    <property type="match status" value="1"/>
</dbReference>
<evidence type="ECO:0000256" key="8">
    <source>
        <dbReference type="PIRNR" id="PIRNR016302"/>
    </source>
</evidence>
<dbReference type="Pfam" id="PF03663">
    <property type="entry name" value="Glyco_hydro_76"/>
    <property type="match status" value="1"/>
</dbReference>
<feature type="chain" id="PRO_5007806931" description="Mannan endo-1,6-alpha-mannosidase" evidence="10">
    <location>
        <begin position="22"/>
        <end position="477"/>
    </location>
</feature>
<keyword evidence="12" id="KW-1185">Reference proteome</keyword>
<dbReference type="GO" id="GO:0009272">
    <property type="term" value="P:fungal-type cell wall biogenesis"/>
    <property type="evidence" value="ECO:0007669"/>
    <property type="project" value="TreeGrafter"/>
</dbReference>
<reference evidence="11 12" key="1">
    <citation type="submission" date="2015-07" db="EMBL/GenBank/DDBJ databases">
        <title>Comparative genomics of the Sigatoka disease complex on banana suggests a link between parallel evolutionary changes in Pseudocercospora fijiensis and Pseudocercospora eumusae and increased virulence on the banana host.</title>
        <authorList>
            <person name="Chang T.-C."/>
            <person name="Salvucci A."/>
            <person name="Crous P.W."/>
            <person name="Stergiopoulos I."/>
        </authorList>
    </citation>
    <scope>NUCLEOTIDE SEQUENCE [LARGE SCALE GENOMIC DNA]</scope>
    <source>
        <strain evidence="11 12">CBS 114824</strain>
    </source>
</reference>
<comment type="catalytic activity">
    <reaction evidence="1 8">
        <text>Random hydrolysis of (1-&gt;6)-alpha-D-mannosidic linkages in unbranched (1-&gt;6)-mannans.</text>
        <dbReference type="EC" id="3.2.1.101"/>
    </reaction>
</comment>
<evidence type="ECO:0000256" key="5">
    <source>
        <dbReference type="ARBA" id="ARBA00022801"/>
    </source>
</evidence>
<dbReference type="SUPFAM" id="SSF48208">
    <property type="entry name" value="Six-hairpin glycosidases"/>
    <property type="match status" value="1"/>
</dbReference>
<proteinExistence type="inferred from homology"/>
<keyword evidence="4 10" id="KW-0732">Signal</keyword>
<dbReference type="PIRSF" id="PIRSF016302">
    <property type="entry name" value="Man_a_manosd"/>
    <property type="match status" value="1"/>
</dbReference>
<dbReference type="Proteomes" id="UP000070133">
    <property type="component" value="Unassembled WGS sequence"/>
</dbReference>
<evidence type="ECO:0000256" key="9">
    <source>
        <dbReference type="SAM" id="MobiDB-lite"/>
    </source>
</evidence>
<evidence type="ECO:0000256" key="7">
    <source>
        <dbReference type="ARBA" id="ARBA00023295"/>
    </source>
</evidence>
<dbReference type="InterPro" id="IPR014480">
    <property type="entry name" value="Mannan-1_6-alpha_mannosidase"/>
</dbReference>
<evidence type="ECO:0000256" key="1">
    <source>
        <dbReference type="ARBA" id="ARBA00001452"/>
    </source>
</evidence>
<gene>
    <name evidence="11" type="ORF">AC578_8389</name>
</gene>
<protein>
    <recommendedName>
        <fullName evidence="3 8">Mannan endo-1,6-alpha-mannosidase</fullName>
        <ecNumber evidence="3 8">3.2.1.101</ecNumber>
    </recommendedName>
</protein>
<keyword evidence="6" id="KW-0325">Glycoprotein</keyword>
<dbReference type="EMBL" id="LFZN01000014">
    <property type="protein sequence ID" value="KXT05176.1"/>
    <property type="molecule type" value="Genomic_DNA"/>
</dbReference>
<evidence type="ECO:0000313" key="11">
    <source>
        <dbReference type="EMBL" id="KXT05176.1"/>
    </source>
</evidence>
<dbReference type="InterPro" id="IPR008928">
    <property type="entry name" value="6-hairpin_glycosidase_sf"/>
</dbReference>
<evidence type="ECO:0000256" key="4">
    <source>
        <dbReference type="ARBA" id="ARBA00022729"/>
    </source>
</evidence>
<evidence type="ECO:0000256" key="2">
    <source>
        <dbReference type="ARBA" id="ARBA00009699"/>
    </source>
</evidence>
<keyword evidence="7 8" id="KW-0326">Glycosidase</keyword>
<feature type="compositionally biased region" description="Low complexity" evidence="9">
    <location>
        <begin position="440"/>
        <end position="450"/>
    </location>
</feature>
<feature type="region of interest" description="Disordered" evidence="9">
    <location>
        <begin position="417"/>
        <end position="450"/>
    </location>
</feature>
<dbReference type="GO" id="GO:0008496">
    <property type="term" value="F:mannan endo-1,6-alpha-mannosidase activity"/>
    <property type="evidence" value="ECO:0007669"/>
    <property type="project" value="UniProtKB-UniRule"/>
</dbReference>